<dbReference type="PIRSF" id="PIRSF002070">
    <property type="entry name" value="SSB"/>
    <property type="match status" value="1"/>
</dbReference>
<dbReference type="GO" id="GO:0009295">
    <property type="term" value="C:nucleoid"/>
    <property type="evidence" value="ECO:0007669"/>
    <property type="project" value="TreeGrafter"/>
</dbReference>
<feature type="region of interest" description="Disordered" evidence="3">
    <location>
        <begin position="85"/>
        <end position="147"/>
    </location>
</feature>
<organism evidence="4">
    <name type="scientific">uncultured Caudovirales phage</name>
    <dbReference type="NCBI Taxonomy" id="2100421"/>
    <lineage>
        <taxon>Viruses</taxon>
        <taxon>Duplodnaviria</taxon>
        <taxon>Heunggongvirae</taxon>
        <taxon>Uroviricota</taxon>
        <taxon>Caudoviricetes</taxon>
        <taxon>Peduoviridae</taxon>
        <taxon>Maltschvirus</taxon>
        <taxon>Maltschvirus maltsch</taxon>
    </lineage>
</organism>
<dbReference type="CDD" id="cd04496">
    <property type="entry name" value="SSB_OBF"/>
    <property type="match status" value="1"/>
</dbReference>
<evidence type="ECO:0000256" key="3">
    <source>
        <dbReference type="SAM" id="MobiDB-lite"/>
    </source>
</evidence>
<protein>
    <recommendedName>
        <fullName evidence="2">Single-stranded DNA-binding protein</fullName>
    </recommendedName>
</protein>
<evidence type="ECO:0000313" key="4">
    <source>
        <dbReference type="EMBL" id="CAB4191298.1"/>
    </source>
</evidence>
<name>A0A6J5RC33_9CAUD</name>
<reference evidence="4" key="1">
    <citation type="submission" date="2020-05" db="EMBL/GenBank/DDBJ databases">
        <authorList>
            <person name="Chiriac C."/>
            <person name="Salcher M."/>
            <person name="Ghai R."/>
            <person name="Kavagutti S V."/>
        </authorList>
    </citation>
    <scope>NUCLEOTIDE SEQUENCE</scope>
</reference>
<accession>A0A6J5RC33</accession>
<dbReference type="PANTHER" id="PTHR10302">
    <property type="entry name" value="SINGLE-STRANDED DNA-BINDING PROTEIN"/>
    <property type="match status" value="1"/>
</dbReference>
<dbReference type="PROSITE" id="PS50935">
    <property type="entry name" value="SSB"/>
    <property type="match status" value="1"/>
</dbReference>
<dbReference type="InterPro" id="IPR000424">
    <property type="entry name" value="Primosome_PriB/ssb"/>
</dbReference>
<dbReference type="PANTHER" id="PTHR10302:SF27">
    <property type="entry name" value="SINGLE-STRANDED DNA-BINDING PROTEIN"/>
    <property type="match status" value="1"/>
</dbReference>
<keyword evidence="1 2" id="KW-0238">DNA-binding</keyword>
<evidence type="ECO:0000256" key="1">
    <source>
        <dbReference type="ARBA" id="ARBA00023125"/>
    </source>
</evidence>
<dbReference type="EMBL" id="LR797178">
    <property type="protein sequence ID" value="CAB4191298.1"/>
    <property type="molecule type" value="Genomic_DNA"/>
</dbReference>
<dbReference type="SUPFAM" id="SSF50249">
    <property type="entry name" value="Nucleic acid-binding proteins"/>
    <property type="match status" value="1"/>
</dbReference>
<evidence type="ECO:0000256" key="2">
    <source>
        <dbReference type="PIRNR" id="PIRNR002070"/>
    </source>
</evidence>
<proteinExistence type="inferred from homology"/>
<dbReference type="NCBIfam" id="TIGR00621">
    <property type="entry name" value="ssb"/>
    <property type="match status" value="1"/>
</dbReference>
<dbReference type="Pfam" id="PF00436">
    <property type="entry name" value="SSB"/>
    <property type="match status" value="1"/>
</dbReference>
<gene>
    <name evidence="4" type="ORF">UFOVP1229_16</name>
</gene>
<dbReference type="GO" id="GO:0006260">
    <property type="term" value="P:DNA replication"/>
    <property type="evidence" value="ECO:0007669"/>
    <property type="project" value="InterPro"/>
</dbReference>
<dbReference type="HAMAP" id="MF_00984">
    <property type="entry name" value="SSB"/>
    <property type="match status" value="1"/>
</dbReference>
<dbReference type="Gene3D" id="2.40.50.140">
    <property type="entry name" value="Nucleic acid-binding proteins"/>
    <property type="match status" value="1"/>
</dbReference>
<dbReference type="GO" id="GO:0003697">
    <property type="term" value="F:single-stranded DNA binding"/>
    <property type="evidence" value="ECO:0007669"/>
    <property type="project" value="InterPro"/>
</dbReference>
<feature type="compositionally biased region" description="Low complexity" evidence="3">
    <location>
        <begin position="126"/>
        <end position="147"/>
    </location>
</feature>
<sequence>MASFNKVILIGNLTRDPSVKYTTGGTAIAEVGLAVNRDWFDKSTNQKKSEVTFVDVTYFGKIAEVVGEYMKKGSSMLVEGRLSLDSWDDKSTGQKRTKLKVVGEQMTMLGGRSGGGQDRQQDHGSEQQQSEPQPEPSYSGGSDEVPF</sequence>
<dbReference type="InterPro" id="IPR011344">
    <property type="entry name" value="ssDNA-bd"/>
</dbReference>
<dbReference type="InterPro" id="IPR012340">
    <property type="entry name" value="NA-bd_OB-fold"/>
</dbReference>